<comment type="caution">
    <text evidence="1">The sequence shown here is derived from an EMBL/GenBank/DDBJ whole genome shotgun (WGS) entry which is preliminary data.</text>
</comment>
<evidence type="ECO:0000313" key="1">
    <source>
        <dbReference type="EMBL" id="KAJ3836285.1"/>
    </source>
</evidence>
<dbReference type="EMBL" id="MU806332">
    <property type="protein sequence ID" value="KAJ3836285.1"/>
    <property type="molecule type" value="Genomic_DNA"/>
</dbReference>
<keyword evidence="2" id="KW-1185">Reference proteome</keyword>
<accession>A0AA38P4Q5</accession>
<evidence type="ECO:0000313" key="2">
    <source>
        <dbReference type="Proteomes" id="UP001163846"/>
    </source>
</evidence>
<sequence>MMKVAKKYAVELDHNGLPKDVLMQMPLWYHIGADPSKVQRNRSVTAKCLQNNHKIFTVHEAIQLLQRLEEEEHYPANFCRCQQCAHDKDHLGCRDPHRCITTVAERLSQLKSRWDPTKLEDNGLSIEDVDLEKGDICFSPYPEHLHLLSSFRVFTNKKWETHSEVAPQNAENQSQPVQEHRETTVWCGGYSQDPQTTTAKAGGAVWYGSNLAQN</sequence>
<proteinExistence type="predicted"/>
<dbReference type="Proteomes" id="UP001163846">
    <property type="component" value="Unassembled WGS sequence"/>
</dbReference>
<name>A0AA38P4Q5_9AGAR</name>
<dbReference type="AlphaFoldDB" id="A0AA38P4Q5"/>
<reference evidence="1" key="1">
    <citation type="submission" date="2022-08" db="EMBL/GenBank/DDBJ databases">
        <authorList>
            <consortium name="DOE Joint Genome Institute"/>
            <person name="Min B."/>
            <person name="Riley R."/>
            <person name="Sierra-Patev S."/>
            <person name="Naranjo-Ortiz M."/>
            <person name="Looney B."/>
            <person name="Konkel Z."/>
            <person name="Slot J.C."/>
            <person name="Sakamoto Y."/>
            <person name="Steenwyk J.L."/>
            <person name="Rokas A."/>
            <person name="Carro J."/>
            <person name="Camarero S."/>
            <person name="Ferreira P."/>
            <person name="Molpeceres G."/>
            <person name="Ruiz-Duenas F.J."/>
            <person name="Serrano A."/>
            <person name="Henrissat B."/>
            <person name="Drula E."/>
            <person name="Hughes K.W."/>
            <person name="Mata J.L."/>
            <person name="Ishikawa N.K."/>
            <person name="Vargas-Isla R."/>
            <person name="Ushijima S."/>
            <person name="Smith C.A."/>
            <person name="Ahrendt S."/>
            <person name="Andreopoulos W."/>
            <person name="He G."/>
            <person name="Labutti K."/>
            <person name="Lipzen A."/>
            <person name="Ng V."/>
            <person name="Sandor L."/>
            <person name="Barry K."/>
            <person name="Martinez A.T."/>
            <person name="Xiao Y."/>
            <person name="Gibbons J.G."/>
            <person name="Terashima K."/>
            <person name="Hibbett D.S."/>
            <person name="Grigoriev I.V."/>
        </authorList>
    </citation>
    <scope>NUCLEOTIDE SEQUENCE</scope>
    <source>
        <strain evidence="1">TFB9207</strain>
    </source>
</reference>
<feature type="non-terminal residue" evidence="1">
    <location>
        <position position="214"/>
    </location>
</feature>
<gene>
    <name evidence="1" type="ORF">F5878DRAFT_496627</name>
</gene>
<protein>
    <submittedName>
        <fullName evidence="1">Uncharacterized protein</fullName>
    </submittedName>
</protein>
<organism evidence="1 2">
    <name type="scientific">Lentinula raphanica</name>
    <dbReference type="NCBI Taxonomy" id="153919"/>
    <lineage>
        <taxon>Eukaryota</taxon>
        <taxon>Fungi</taxon>
        <taxon>Dikarya</taxon>
        <taxon>Basidiomycota</taxon>
        <taxon>Agaricomycotina</taxon>
        <taxon>Agaricomycetes</taxon>
        <taxon>Agaricomycetidae</taxon>
        <taxon>Agaricales</taxon>
        <taxon>Marasmiineae</taxon>
        <taxon>Omphalotaceae</taxon>
        <taxon>Lentinula</taxon>
    </lineage>
</organism>